<dbReference type="EMBL" id="WPHG01000004">
    <property type="protein sequence ID" value="MVA98842.1"/>
    <property type="molecule type" value="Genomic_DNA"/>
</dbReference>
<evidence type="ECO:0000256" key="2">
    <source>
        <dbReference type="SAM" id="MobiDB-lite"/>
    </source>
</evidence>
<feature type="region of interest" description="Disordered" evidence="2">
    <location>
        <begin position="377"/>
        <end position="400"/>
    </location>
</feature>
<gene>
    <name evidence="3" type="ORF">GN330_16465</name>
</gene>
<comment type="caution">
    <text evidence="3">The sequence shown here is derived from an EMBL/GenBank/DDBJ whole genome shotgun (WGS) entry which is preliminary data.</text>
</comment>
<dbReference type="AlphaFoldDB" id="A0A844QHB2"/>
<feature type="compositionally biased region" description="Gly residues" evidence="2">
    <location>
        <begin position="387"/>
        <end position="398"/>
    </location>
</feature>
<keyword evidence="1" id="KW-0175">Coiled coil</keyword>
<name>A0A844QHB2_9HYPH</name>
<keyword evidence="4" id="KW-1185">Reference proteome</keyword>
<evidence type="ECO:0000256" key="1">
    <source>
        <dbReference type="SAM" id="Coils"/>
    </source>
</evidence>
<evidence type="ECO:0000313" key="4">
    <source>
        <dbReference type="Proteomes" id="UP000463224"/>
    </source>
</evidence>
<evidence type="ECO:0000313" key="3">
    <source>
        <dbReference type="EMBL" id="MVA98842.1"/>
    </source>
</evidence>
<dbReference type="RefSeq" id="WP_156713823.1">
    <property type="nucleotide sequence ID" value="NZ_WPHG01000004.1"/>
</dbReference>
<proteinExistence type="predicted"/>
<feature type="coiled-coil region" evidence="1">
    <location>
        <begin position="448"/>
        <end position="482"/>
    </location>
</feature>
<organism evidence="3 4">
    <name type="scientific">Nitratireductor arenosus</name>
    <dbReference type="NCBI Taxonomy" id="2682096"/>
    <lineage>
        <taxon>Bacteria</taxon>
        <taxon>Pseudomonadati</taxon>
        <taxon>Pseudomonadota</taxon>
        <taxon>Alphaproteobacteria</taxon>
        <taxon>Hyphomicrobiales</taxon>
        <taxon>Phyllobacteriaceae</taxon>
        <taxon>Nitratireductor</taxon>
    </lineage>
</organism>
<dbReference type="Proteomes" id="UP000463224">
    <property type="component" value="Unassembled WGS sequence"/>
</dbReference>
<evidence type="ECO:0008006" key="5">
    <source>
        <dbReference type="Google" id="ProtNLM"/>
    </source>
</evidence>
<sequence length="650" mass="69315">MAVDVERLVVRLEATQRTFERQLAKANQTADRRARQIETRFQKMNKSVSASAAGIGRSFAGAFAGAIFAGGAVGLVNNIKGVVSELSQMGKEMDRVGLSAKAFQELRFGFELAGVSQSEFTKGMEQFAKRVGEASMGTGRLFEILEANGVSIRDVNGRFKSTEELLRVYADLVQNAASEQEKMTLATEAFGRGGAAFVNALKNGALGFDEMARHAEEAGGTIDEKLIRKAEELDDEWAKAWRRFEISAKSAILTVIPIIETLDDKARDFLSNLPVVRLADYLFSDAPETVDAVEQEIDSLERRIVQLQQTIEKNTELGFDNTEALAAIGVVEDRIAQLRGQIQVMNSEAQRSYVVGTPGDPNALAQEASRAGLRGTAKKTVLPTRPSGGGGGGGGGGSRNASAAAVLREADAVTALISELQRELDLIGATDLEREKANMLRRAGSAATEEQKAKIAELVEQIAQEEDALRRSKETMEEISDIGQDFVGGFIRDLQSGASAADALSNALSRVADKLLDIALSSVFGGGGFGNLLGGIFGFADGGIASRGRPHGPPLKRYAGGGVSRTAAIFGEAGPEAAVPLPDGRRIPVDLRLPKATGAQGMSLNMPINIDARNADAPALARLTDEVRGLKRDLPRQVKAIIHTQQVRGV</sequence>
<feature type="coiled-coil region" evidence="1">
    <location>
        <begin position="290"/>
        <end position="317"/>
    </location>
</feature>
<protein>
    <recommendedName>
        <fullName evidence="5">Tail tape measure protein</fullName>
    </recommendedName>
</protein>
<reference evidence="3 4" key="1">
    <citation type="submission" date="2019-12" db="EMBL/GenBank/DDBJ databases">
        <title>Nitratireductor arenosus sp. nov., Isolated from sea sand, Jeju island, South Korea.</title>
        <authorList>
            <person name="Kim W."/>
        </authorList>
    </citation>
    <scope>NUCLEOTIDE SEQUENCE [LARGE SCALE GENOMIC DNA]</scope>
    <source>
        <strain evidence="3 4">CAU 1489</strain>
    </source>
</reference>
<accession>A0A844QHB2</accession>